<evidence type="ECO:0000259" key="2">
    <source>
        <dbReference type="SMART" id="SM00854"/>
    </source>
</evidence>
<dbReference type="PANTHER" id="PTHR33393">
    <property type="entry name" value="POLYGLUTAMINE SYNTHESIS ACCESSORY PROTEIN RV0574C-RELATED"/>
    <property type="match status" value="1"/>
</dbReference>
<dbReference type="InterPro" id="IPR019079">
    <property type="entry name" value="Capsule_synth_CapA"/>
</dbReference>
<evidence type="ECO:0000256" key="1">
    <source>
        <dbReference type="ARBA" id="ARBA00005662"/>
    </source>
</evidence>
<dbReference type="EMBL" id="LAZR01003085">
    <property type="protein sequence ID" value="KKN22191.1"/>
    <property type="molecule type" value="Genomic_DNA"/>
</dbReference>
<sequence>MNLRKFIFSKKLGRVTLTLLAVLLWGLSPGFTRGGNDGSPAAKKINWNQRVDKLLKVSQEGDIILTAVGDMIYNEEISHFTEPHYKNLYRIIRDARLSYGNLEMSLNEKPELQRSTYLFRMGRDFAWEIVKLGINMVSLANNHAFDYGTEGLKECMRILRTSGITYAGAGMNLARARAGSSERVQKTRFALLSFDSSPWVRWTNPNEPSIATVRAPRILLEKEDGTTEAMPAPLWGDVKAMEDAIILAKRNADIVIVAFHFHWASWSMADGIPNKVPPHQTPVIHRAIDAGADIIIGAGPHVLRGIEIYKGKPIFYSLGNFVYHWKTPEKIPPIIWERSDETSSGVIGSDPSLRGLDVREVCDSVLVRFTIRDKKIHRIELIPAITDDRGPHMGDPRLVNDKRGKEIIDYLQELSKPYGTKILYKEWYGVVEK</sequence>
<evidence type="ECO:0000313" key="3">
    <source>
        <dbReference type="EMBL" id="KKN22191.1"/>
    </source>
</evidence>
<dbReference type="CDD" id="cd07381">
    <property type="entry name" value="MPP_CapA"/>
    <property type="match status" value="1"/>
</dbReference>
<protein>
    <recommendedName>
        <fullName evidence="2">Capsule synthesis protein CapA domain-containing protein</fullName>
    </recommendedName>
</protein>
<dbReference type="SMART" id="SM00854">
    <property type="entry name" value="PGA_cap"/>
    <property type="match status" value="1"/>
</dbReference>
<dbReference type="InterPro" id="IPR052169">
    <property type="entry name" value="CW_Biosynth-Accessory"/>
</dbReference>
<dbReference type="Gene3D" id="3.60.21.10">
    <property type="match status" value="1"/>
</dbReference>
<comment type="similarity">
    <text evidence="1">Belongs to the CapA family.</text>
</comment>
<dbReference type="AlphaFoldDB" id="A0A0F9RAB5"/>
<name>A0A0F9RAB5_9ZZZZ</name>
<accession>A0A0F9RAB5</accession>
<feature type="domain" description="Capsule synthesis protein CapA" evidence="2">
    <location>
        <begin position="64"/>
        <end position="325"/>
    </location>
</feature>
<dbReference type="InterPro" id="IPR029052">
    <property type="entry name" value="Metallo-depent_PP-like"/>
</dbReference>
<gene>
    <name evidence="3" type="ORF">LCGC14_0917750</name>
</gene>
<reference evidence="3" key="1">
    <citation type="journal article" date="2015" name="Nature">
        <title>Complex archaea that bridge the gap between prokaryotes and eukaryotes.</title>
        <authorList>
            <person name="Spang A."/>
            <person name="Saw J.H."/>
            <person name="Jorgensen S.L."/>
            <person name="Zaremba-Niedzwiedzka K."/>
            <person name="Martijn J."/>
            <person name="Lind A.E."/>
            <person name="van Eijk R."/>
            <person name="Schleper C."/>
            <person name="Guy L."/>
            <person name="Ettema T.J."/>
        </authorList>
    </citation>
    <scope>NUCLEOTIDE SEQUENCE</scope>
</reference>
<dbReference type="Pfam" id="PF09587">
    <property type="entry name" value="PGA_cap"/>
    <property type="match status" value="1"/>
</dbReference>
<organism evidence="3">
    <name type="scientific">marine sediment metagenome</name>
    <dbReference type="NCBI Taxonomy" id="412755"/>
    <lineage>
        <taxon>unclassified sequences</taxon>
        <taxon>metagenomes</taxon>
        <taxon>ecological metagenomes</taxon>
    </lineage>
</organism>
<dbReference type="PANTHER" id="PTHR33393:SF13">
    <property type="entry name" value="PGA BIOSYNTHESIS PROTEIN CAPA"/>
    <property type="match status" value="1"/>
</dbReference>
<dbReference type="SUPFAM" id="SSF56300">
    <property type="entry name" value="Metallo-dependent phosphatases"/>
    <property type="match status" value="1"/>
</dbReference>
<proteinExistence type="inferred from homology"/>
<comment type="caution">
    <text evidence="3">The sequence shown here is derived from an EMBL/GenBank/DDBJ whole genome shotgun (WGS) entry which is preliminary data.</text>
</comment>